<dbReference type="EMBL" id="JABEBT010000020">
    <property type="protein sequence ID" value="KAF7637435.1"/>
    <property type="molecule type" value="Genomic_DNA"/>
</dbReference>
<comment type="caution">
    <text evidence="1">The sequence shown here is derived from an EMBL/GenBank/DDBJ whole genome shotgun (WGS) entry which is preliminary data.</text>
</comment>
<reference evidence="1" key="1">
    <citation type="journal article" date="2020" name="Ecol. Evol.">
        <title>Genome structure and content of the rice root-knot nematode (Meloidogyne graminicola).</title>
        <authorList>
            <person name="Phan N.T."/>
            <person name="Danchin E.G.J."/>
            <person name="Klopp C."/>
            <person name="Perfus-Barbeoch L."/>
            <person name="Kozlowski D.K."/>
            <person name="Koutsovoulos G.D."/>
            <person name="Lopez-Roques C."/>
            <person name="Bouchez O."/>
            <person name="Zahm M."/>
            <person name="Besnard G."/>
            <person name="Bellafiore S."/>
        </authorList>
    </citation>
    <scope>NUCLEOTIDE SEQUENCE</scope>
    <source>
        <strain evidence="1">VN-18</strain>
    </source>
</reference>
<organism evidence="1 2">
    <name type="scientific">Meloidogyne graminicola</name>
    <dbReference type="NCBI Taxonomy" id="189291"/>
    <lineage>
        <taxon>Eukaryota</taxon>
        <taxon>Metazoa</taxon>
        <taxon>Ecdysozoa</taxon>
        <taxon>Nematoda</taxon>
        <taxon>Chromadorea</taxon>
        <taxon>Rhabditida</taxon>
        <taxon>Tylenchina</taxon>
        <taxon>Tylenchomorpha</taxon>
        <taxon>Tylenchoidea</taxon>
        <taxon>Meloidogynidae</taxon>
        <taxon>Meloidogyninae</taxon>
        <taxon>Meloidogyne</taxon>
    </lineage>
</organism>
<sequence length="110" mass="13032">IWIVDNSNIISILINKSPVELDNLIIIKYLKLLNKQIFPFNCILQEIRYKPSNDEEDDEKEIPQRKLTILQTIFFNGTKIIDFIEIEKIIKNLEINNEFIGIERKKTTNN</sequence>
<proteinExistence type="predicted"/>
<evidence type="ECO:0000313" key="2">
    <source>
        <dbReference type="Proteomes" id="UP000605970"/>
    </source>
</evidence>
<keyword evidence="2" id="KW-1185">Reference proteome</keyword>
<dbReference type="Proteomes" id="UP000605970">
    <property type="component" value="Unassembled WGS sequence"/>
</dbReference>
<name>A0A8S9ZV51_9BILA</name>
<evidence type="ECO:0000313" key="1">
    <source>
        <dbReference type="EMBL" id="KAF7637435.1"/>
    </source>
</evidence>
<gene>
    <name evidence="1" type="ORF">Mgra_00003178</name>
</gene>
<dbReference type="AlphaFoldDB" id="A0A8S9ZV51"/>
<accession>A0A8S9ZV51</accession>
<feature type="non-terminal residue" evidence="1">
    <location>
        <position position="1"/>
    </location>
</feature>
<protein>
    <submittedName>
        <fullName evidence="1">CA domain-containing protein</fullName>
    </submittedName>
</protein>